<dbReference type="Proteomes" id="UP000094936">
    <property type="component" value="Unassembled WGS sequence"/>
</dbReference>
<proteinExistence type="predicted"/>
<sequence>MNSHPNLIVKRKEIENIQSRLRDAIKDGKYAVAATILLALNDAQAEFESLFQELVINSGLNNLV</sequence>
<dbReference type="EMBL" id="LYBM01000041">
    <property type="protein sequence ID" value="ODA31115.1"/>
    <property type="molecule type" value="Genomic_DNA"/>
</dbReference>
<dbReference type="AlphaFoldDB" id="A0A1C3ED22"/>
<gene>
    <name evidence="1" type="ORF">A8L45_18235</name>
</gene>
<name>A0A1C3ED22_9GAMM</name>
<keyword evidence="2" id="KW-1185">Reference proteome</keyword>
<reference evidence="1 2" key="1">
    <citation type="submission" date="2016-05" db="EMBL/GenBank/DDBJ databases">
        <title>Genomic Taxonomy of the Vibrionaceae.</title>
        <authorList>
            <person name="Gomez-Gil B."/>
            <person name="Enciso-Ibarra J."/>
        </authorList>
    </citation>
    <scope>NUCLEOTIDE SEQUENCE [LARGE SCALE GENOMIC DNA]</scope>
    <source>
        <strain evidence="1 2">CAIM 1920</strain>
    </source>
</reference>
<evidence type="ECO:0000313" key="2">
    <source>
        <dbReference type="Proteomes" id="UP000094936"/>
    </source>
</evidence>
<organism evidence="1 2">
    <name type="scientific">Veronia pacifica</name>
    <dbReference type="NCBI Taxonomy" id="1080227"/>
    <lineage>
        <taxon>Bacteria</taxon>
        <taxon>Pseudomonadati</taxon>
        <taxon>Pseudomonadota</taxon>
        <taxon>Gammaproteobacteria</taxon>
        <taxon>Vibrionales</taxon>
        <taxon>Vibrionaceae</taxon>
        <taxon>Veronia</taxon>
    </lineage>
</organism>
<protein>
    <submittedName>
        <fullName evidence="1">Uncharacterized protein</fullName>
    </submittedName>
</protein>
<dbReference type="RefSeq" id="WP_068904796.1">
    <property type="nucleotide sequence ID" value="NZ_JBHUIF010000009.1"/>
</dbReference>
<accession>A0A1C3ED22</accession>
<comment type="caution">
    <text evidence="1">The sequence shown here is derived from an EMBL/GenBank/DDBJ whole genome shotgun (WGS) entry which is preliminary data.</text>
</comment>
<evidence type="ECO:0000313" key="1">
    <source>
        <dbReference type="EMBL" id="ODA31115.1"/>
    </source>
</evidence>
<dbReference type="OrthoDB" id="9902034at2"/>